<dbReference type="OrthoDB" id="191270at2759"/>
<dbReference type="GO" id="GO:0019748">
    <property type="term" value="P:secondary metabolic process"/>
    <property type="evidence" value="ECO:0007669"/>
    <property type="project" value="TreeGrafter"/>
</dbReference>
<dbReference type="Proteomes" id="UP000194127">
    <property type="component" value="Unassembled WGS sequence"/>
</dbReference>
<dbReference type="InterPro" id="IPR032466">
    <property type="entry name" value="Metal_Hydrolase"/>
</dbReference>
<keyword evidence="6" id="KW-1185">Reference proteome</keyword>
<dbReference type="InterPro" id="IPR006680">
    <property type="entry name" value="Amidohydro-rel"/>
</dbReference>
<dbReference type="STRING" id="670580.A0A1X6MI64"/>
<dbReference type="SUPFAM" id="SSF51556">
    <property type="entry name" value="Metallo-dependent hydrolases"/>
    <property type="match status" value="1"/>
</dbReference>
<dbReference type="PANTHER" id="PTHR21240:SF28">
    <property type="entry name" value="ISO-OROTATE DECARBOXYLASE (EUROFUNG)"/>
    <property type="match status" value="1"/>
</dbReference>
<evidence type="ECO:0000256" key="1">
    <source>
        <dbReference type="ARBA" id="ARBA00022793"/>
    </source>
</evidence>
<proteinExistence type="inferred from homology"/>
<evidence type="ECO:0000313" key="6">
    <source>
        <dbReference type="Proteomes" id="UP000194127"/>
    </source>
</evidence>
<protein>
    <recommendedName>
        <fullName evidence="4">Amidohydrolase-related domain-containing protein</fullName>
    </recommendedName>
</protein>
<evidence type="ECO:0000256" key="3">
    <source>
        <dbReference type="RuleBase" id="RU366045"/>
    </source>
</evidence>
<dbReference type="RefSeq" id="XP_024332888.1">
    <property type="nucleotide sequence ID" value="XM_024487638.1"/>
</dbReference>
<dbReference type="GO" id="GO:0005829">
    <property type="term" value="C:cytosol"/>
    <property type="evidence" value="ECO:0007669"/>
    <property type="project" value="TreeGrafter"/>
</dbReference>
<dbReference type="EMBL" id="KZ110625">
    <property type="protein sequence ID" value="OSX56094.1"/>
    <property type="molecule type" value="Genomic_DNA"/>
</dbReference>
<dbReference type="PANTHER" id="PTHR21240">
    <property type="entry name" value="2-AMINO-3-CARBOXYLMUCONATE-6-SEMIALDEHYDE DECARBOXYLASE"/>
    <property type="match status" value="1"/>
</dbReference>
<dbReference type="GeneID" id="36332587"/>
<feature type="domain" description="Amidohydrolase-related" evidence="4">
    <location>
        <begin position="3"/>
        <end position="139"/>
    </location>
</feature>
<gene>
    <name evidence="5" type="ORF">POSPLADRAFT_1161025</name>
</gene>
<evidence type="ECO:0000259" key="4">
    <source>
        <dbReference type="Pfam" id="PF04909"/>
    </source>
</evidence>
<dbReference type="Gene3D" id="3.20.20.140">
    <property type="entry name" value="Metal-dependent hydrolases"/>
    <property type="match status" value="1"/>
</dbReference>
<feature type="non-terminal residue" evidence="5">
    <location>
        <position position="1"/>
    </location>
</feature>
<keyword evidence="2 3" id="KW-0456">Lyase</keyword>
<dbReference type="Pfam" id="PF04909">
    <property type="entry name" value="Amidohydro_2"/>
    <property type="match status" value="1"/>
</dbReference>
<dbReference type="GO" id="GO:0016787">
    <property type="term" value="F:hydrolase activity"/>
    <property type="evidence" value="ECO:0007669"/>
    <property type="project" value="InterPro"/>
</dbReference>
<organism evidence="5 6">
    <name type="scientific">Postia placenta MAD-698-R-SB12</name>
    <dbReference type="NCBI Taxonomy" id="670580"/>
    <lineage>
        <taxon>Eukaryota</taxon>
        <taxon>Fungi</taxon>
        <taxon>Dikarya</taxon>
        <taxon>Basidiomycota</taxon>
        <taxon>Agaricomycotina</taxon>
        <taxon>Agaricomycetes</taxon>
        <taxon>Polyporales</taxon>
        <taxon>Adustoporiaceae</taxon>
        <taxon>Rhodonia</taxon>
    </lineage>
</organism>
<evidence type="ECO:0000313" key="5">
    <source>
        <dbReference type="EMBL" id="OSX56094.1"/>
    </source>
</evidence>
<dbReference type="InterPro" id="IPR032465">
    <property type="entry name" value="ACMSD"/>
</dbReference>
<evidence type="ECO:0000256" key="2">
    <source>
        <dbReference type="ARBA" id="ARBA00023239"/>
    </source>
</evidence>
<accession>A0A1X6MI64</accession>
<reference evidence="5 6" key="1">
    <citation type="submission" date="2017-04" db="EMBL/GenBank/DDBJ databases">
        <title>Genome Sequence of the Model Brown-Rot Fungus Postia placenta SB12.</title>
        <authorList>
            <consortium name="DOE Joint Genome Institute"/>
            <person name="Gaskell J."/>
            <person name="Kersten P."/>
            <person name="Larrondo L.F."/>
            <person name="Canessa P."/>
            <person name="Martinez D."/>
            <person name="Hibbett D."/>
            <person name="Schmoll M."/>
            <person name="Kubicek C.P."/>
            <person name="Martinez A.T."/>
            <person name="Yadav J."/>
            <person name="Master E."/>
            <person name="Magnuson J.K."/>
            <person name="James T."/>
            <person name="Yaver D."/>
            <person name="Berka R."/>
            <person name="Labutti K."/>
            <person name="Lipzen A."/>
            <person name="Aerts A."/>
            <person name="Barry K."/>
            <person name="Henrissat B."/>
            <person name="Blanchette R."/>
            <person name="Grigoriev I."/>
            <person name="Cullen D."/>
        </authorList>
    </citation>
    <scope>NUCLEOTIDE SEQUENCE [LARGE SCALE GENOMIC DNA]</scope>
    <source>
        <strain evidence="5 6">MAD-698-R-SB12</strain>
    </source>
</reference>
<sequence>AVTRLILAGVLDRHPGLRVLLAHSGGALPQLSARLASCIAHDPVVAARLQHDARFYLGRLYFDAVAYGAEELAFVGDVRRRGSRRMLFGTDHPFFPPLGETERWKSVVENLEAIEGVHGWDEADKDGVRGGNALALFGLSK</sequence>
<name>A0A1X6MI64_9APHY</name>
<dbReference type="AlphaFoldDB" id="A0A1X6MI64"/>
<keyword evidence="1 3" id="KW-0210">Decarboxylase</keyword>
<dbReference type="GO" id="GO:0016831">
    <property type="term" value="F:carboxy-lyase activity"/>
    <property type="evidence" value="ECO:0007669"/>
    <property type="project" value="UniProtKB-KW"/>
</dbReference>
<comment type="similarity">
    <text evidence="3">Belongs to the metallo-dependent hydrolases superfamily.</text>
</comment>